<reference evidence="2 3" key="1">
    <citation type="submission" date="2019-12" db="EMBL/GenBank/DDBJ databases">
        <authorList>
            <person name="Alioto T."/>
            <person name="Alioto T."/>
            <person name="Gomez Garrido J."/>
        </authorList>
    </citation>
    <scope>NUCLEOTIDE SEQUENCE [LARGE SCALE GENOMIC DNA]</scope>
</reference>
<evidence type="ECO:0000256" key="1">
    <source>
        <dbReference type="SAM" id="MobiDB-lite"/>
    </source>
</evidence>
<proteinExistence type="predicted"/>
<protein>
    <submittedName>
        <fullName evidence="2">Uncharacterized protein</fullName>
    </submittedName>
</protein>
<name>A0A8S0V5C1_OLEEU</name>
<gene>
    <name evidence="2" type="ORF">OLEA9_A033158</name>
</gene>
<dbReference type="InterPro" id="IPR025886">
    <property type="entry name" value="PP2-like"/>
</dbReference>
<dbReference type="Pfam" id="PF14299">
    <property type="entry name" value="PP2"/>
    <property type="match status" value="1"/>
</dbReference>
<dbReference type="Gramene" id="OE9A033158T1">
    <property type="protein sequence ID" value="OE9A033158C1"/>
    <property type="gene ID" value="OE9A033158"/>
</dbReference>
<dbReference type="Proteomes" id="UP000594638">
    <property type="component" value="Unassembled WGS sequence"/>
</dbReference>
<evidence type="ECO:0000313" key="3">
    <source>
        <dbReference type="Proteomes" id="UP000594638"/>
    </source>
</evidence>
<dbReference type="EMBL" id="CACTIH010009171">
    <property type="protein sequence ID" value="CAA3026665.1"/>
    <property type="molecule type" value="Genomic_DNA"/>
</dbReference>
<accession>A0A8S0V5C1</accession>
<dbReference type="PANTHER" id="PTHR32278:SF116">
    <property type="entry name" value="F-BOX PROTEIN PP2-B10-LIKE"/>
    <property type="match status" value="1"/>
</dbReference>
<comment type="caution">
    <text evidence="2">The sequence shown here is derived from an EMBL/GenBank/DDBJ whole genome shotgun (WGS) entry which is preliminary data.</text>
</comment>
<feature type="region of interest" description="Disordered" evidence="1">
    <location>
        <begin position="28"/>
        <end position="47"/>
    </location>
</feature>
<keyword evidence="3" id="KW-1185">Reference proteome</keyword>
<sequence>MYNNYCDNWERPVKAVFDRDKLKQLALAPSREPSTRSISRASSSSISSANSPIHEQILRLEGFTVNEPDWERLLPPDYENIISRSVNRVTYATKNDLYLSLCESPILLDGGKMSFHLDKRTGKKCYMIGAKELKITWGDIPKYWEWKSQIDSRFSIVAKLFGSRWLDIRGKIEAKMLSPNTHYAAYLVYRLAKNFKGLGSANGMIKFLIHEDDADTEKPATTLRLQPPKDTNSQNAVMRRPDGWMEVAMGHFYTDKGVGMVEARLLETNCWKRGLIVEGIEFRPLNADSVIFSKKNVKKVKKGFLSKLGISQKVIYKKTKKM</sequence>
<evidence type="ECO:0000313" key="2">
    <source>
        <dbReference type="EMBL" id="CAA3026665.1"/>
    </source>
</evidence>
<dbReference type="PANTHER" id="PTHR32278">
    <property type="entry name" value="F-BOX DOMAIN-CONTAINING PROTEIN"/>
    <property type="match status" value="1"/>
</dbReference>
<organism evidence="2 3">
    <name type="scientific">Olea europaea subsp. europaea</name>
    <dbReference type="NCBI Taxonomy" id="158383"/>
    <lineage>
        <taxon>Eukaryota</taxon>
        <taxon>Viridiplantae</taxon>
        <taxon>Streptophyta</taxon>
        <taxon>Embryophyta</taxon>
        <taxon>Tracheophyta</taxon>
        <taxon>Spermatophyta</taxon>
        <taxon>Magnoliopsida</taxon>
        <taxon>eudicotyledons</taxon>
        <taxon>Gunneridae</taxon>
        <taxon>Pentapetalae</taxon>
        <taxon>asterids</taxon>
        <taxon>lamiids</taxon>
        <taxon>Lamiales</taxon>
        <taxon>Oleaceae</taxon>
        <taxon>Oleeae</taxon>
        <taxon>Olea</taxon>
    </lineage>
</organism>
<feature type="compositionally biased region" description="Low complexity" evidence="1">
    <location>
        <begin position="35"/>
        <end position="47"/>
    </location>
</feature>
<dbReference type="OrthoDB" id="1918565at2759"/>
<dbReference type="AlphaFoldDB" id="A0A8S0V5C1"/>